<name>A0ABT3BC08_9RHOB</name>
<keyword evidence="2" id="KW-1185">Reference proteome</keyword>
<dbReference type="RefSeq" id="WP_263843025.1">
    <property type="nucleotide sequence ID" value="NZ_JALIEB010000002.1"/>
</dbReference>
<dbReference type="Proteomes" id="UP001208690">
    <property type="component" value="Unassembled WGS sequence"/>
</dbReference>
<accession>A0ABT3BC08</accession>
<evidence type="ECO:0000313" key="2">
    <source>
        <dbReference type="Proteomes" id="UP001208690"/>
    </source>
</evidence>
<gene>
    <name evidence="1" type="ORF">MUB52_04620</name>
</gene>
<evidence type="ECO:0000313" key="1">
    <source>
        <dbReference type="EMBL" id="MCV3270704.1"/>
    </source>
</evidence>
<protein>
    <submittedName>
        <fullName evidence="1">Uncharacterized protein</fullName>
    </submittedName>
</protein>
<comment type="caution">
    <text evidence="1">The sequence shown here is derived from an EMBL/GenBank/DDBJ whole genome shotgun (WGS) entry which is preliminary data.</text>
</comment>
<sequence length="160" mass="17805">MSQPDGDHPREVYPPRAVTRHGVAEVGALRVKVYGLAAPGKEVTAGMRARAERFLAEEVCARVAEMGDSNDLGFVIIHPGDWGISIAAQWWVQGSVLCQHIYRQLYEAAEPMDTAHRPVVGCVWELAIIEAEQATWRETMMGATPKPERYLATWLRADHV</sequence>
<proteinExistence type="predicted"/>
<reference evidence="1 2" key="1">
    <citation type="submission" date="2022-04" db="EMBL/GenBank/DDBJ databases">
        <title>Roseobacter sp. WL0113 is a bacterium isolated from neritic sediment.</title>
        <authorList>
            <person name="Wang L."/>
            <person name="He W."/>
            <person name="Zhang D.-F."/>
        </authorList>
    </citation>
    <scope>NUCLEOTIDE SEQUENCE [LARGE SCALE GENOMIC DNA]</scope>
    <source>
        <strain evidence="1 2">WL0113</strain>
    </source>
</reference>
<dbReference type="EMBL" id="JALIEB010000002">
    <property type="protein sequence ID" value="MCV3270704.1"/>
    <property type="molecule type" value="Genomic_DNA"/>
</dbReference>
<organism evidence="1 2">
    <name type="scientific">Roseobacter sinensis</name>
    <dbReference type="NCBI Taxonomy" id="2931391"/>
    <lineage>
        <taxon>Bacteria</taxon>
        <taxon>Pseudomonadati</taxon>
        <taxon>Pseudomonadota</taxon>
        <taxon>Alphaproteobacteria</taxon>
        <taxon>Rhodobacterales</taxon>
        <taxon>Roseobacteraceae</taxon>
        <taxon>Roseobacter</taxon>
    </lineage>
</organism>